<dbReference type="CDD" id="cd02414">
    <property type="entry name" value="KH-II_Jag"/>
    <property type="match status" value="1"/>
</dbReference>
<dbReference type="InterPro" id="IPR036867">
    <property type="entry name" value="R3H_dom_sf"/>
</dbReference>
<dbReference type="GO" id="GO:0008360">
    <property type="term" value="P:regulation of cell shape"/>
    <property type="evidence" value="ECO:0007669"/>
    <property type="project" value="UniProtKB-KW"/>
</dbReference>
<dbReference type="InterPro" id="IPR038008">
    <property type="entry name" value="Jag_KH"/>
</dbReference>
<evidence type="ECO:0000256" key="7">
    <source>
        <dbReference type="SAM" id="MobiDB-lite"/>
    </source>
</evidence>
<dbReference type="SMART" id="SM00393">
    <property type="entry name" value="R3H"/>
    <property type="match status" value="1"/>
</dbReference>
<dbReference type="Gene3D" id="3.30.300.20">
    <property type="match status" value="1"/>
</dbReference>
<comment type="similarity">
    <text evidence="6">Belongs to the KhpB RNA-binding protein family.</text>
</comment>
<organism evidence="9 10">
    <name type="scientific">Desulfovibrio intestinalis</name>
    <dbReference type="NCBI Taxonomy" id="58621"/>
    <lineage>
        <taxon>Bacteria</taxon>
        <taxon>Pseudomonadati</taxon>
        <taxon>Thermodesulfobacteriota</taxon>
        <taxon>Desulfovibrionia</taxon>
        <taxon>Desulfovibrionales</taxon>
        <taxon>Desulfovibrionaceae</taxon>
        <taxon>Desulfovibrio</taxon>
    </lineage>
</organism>
<evidence type="ECO:0000256" key="5">
    <source>
        <dbReference type="ARBA" id="ARBA00023316"/>
    </source>
</evidence>
<keyword evidence="2 6" id="KW-0694">RNA-binding</keyword>
<dbReference type="PANTHER" id="PTHR35800:SF1">
    <property type="entry name" value="RNA-BINDING PROTEIN KHPB"/>
    <property type="match status" value="1"/>
</dbReference>
<dbReference type="GO" id="GO:0071555">
    <property type="term" value="P:cell wall organization"/>
    <property type="evidence" value="ECO:0007669"/>
    <property type="project" value="UniProtKB-KW"/>
</dbReference>
<feature type="domain" description="R3H" evidence="8">
    <location>
        <begin position="360"/>
        <end position="426"/>
    </location>
</feature>
<evidence type="ECO:0000313" key="9">
    <source>
        <dbReference type="EMBL" id="MBB5144521.1"/>
    </source>
</evidence>
<dbReference type="AlphaFoldDB" id="A0A7W8C2U9"/>
<keyword evidence="10" id="KW-1185">Reference proteome</keyword>
<dbReference type="PROSITE" id="PS51061">
    <property type="entry name" value="R3H"/>
    <property type="match status" value="1"/>
</dbReference>
<dbReference type="EMBL" id="JACHGO010000008">
    <property type="protein sequence ID" value="MBB5144521.1"/>
    <property type="molecule type" value="Genomic_DNA"/>
</dbReference>
<comment type="caution">
    <text evidence="9">The sequence shown here is derived from an EMBL/GenBank/DDBJ whole genome shotgun (WGS) entry which is preliminary data.</text>
</comment>
<reference evidence="9 10" key="1">
    <citation type="submission" date="2020-08" db="EMBL/GenBank/DDBJ databases">
        <title>Genomic Encyclopedia of Type Strains, Phase IV (KMG-IV): sequencing the most valuable type-strain genomes for metagenomic binning, comparative biology and taxonomic classification.</title>
        <authorList>
            <person name="Goeker M."/>
        </authorList>
    </citation>
    <scope>NUCLEOTIDE SEQUENCE [LARGE SCALE GENOMIC DNA]</scope>
    <source>
        <strain evidence="9 10">DSM 11275</strain>
    </source>
</reference>
<dbReference type="Proteomes" id="UP000539075">
    <property type="component" value="Unassembled WGS sequence"/>
</dbReference>
<dbReference type="PANTHER" id="PTHR35800">
    <property type="entry name" value="PROTEIN JAG"/>
    <property type="match status" value="1"/>
</dbReference>
<keyword evidence="1 6" id="KW-0963">Cytoplasm</keyword>
<name>A0A7W8C2U9_9BACT</name>
<dbReference type="InterPro" id="IPR038247">
    <property type="entry name" value="Jag_N_dom_sf"/>
</dbReference>
<gene>
    <name evidence="6" type="primary">khpB</name>
    <name evidence="6" type="synonym">eloR</name>
    <name evidence="9" type="ORF">HNQ38_002636</name>
</gene>
<dbReference type="InterPro" id="IPR039247">
    <property type="entry name" value="KhpB"/>
</dbReference>
<evidence type="ECO:0000256" key="6">
    <source>
        <dbReference type="HAMAP-Rule" id="MF_00867"/>
    </source>
</evidence>
<evidence type="ECO:0000313" key="10">
    <source>
        <dbReference type="Proteomes" id="UP000539075"/>
    </source>
</evidence>
<keyword evidence="4 6" id="KW-0143">Chaperone</keyword>
<feature type="compositionally biased region" description="Basic and acidic residues" evidence="7">
    <location>
        <begin position="146"/>
        <end position="200"/>
    </location>
</feature>
<dbReference type="Gene3D" id="3.30.1370.50">
    <property type="entry name" value="R3H-like domain"/>
    <property type="match status" value="1"/>
</dbReference>
<accession>A0A7W8C2U9</accession>
<dbReference type="CDD" id="cd02644">
    <property type="entry name" value="R3H_jag"/>
    <property type="match status" value="1"/>
</dbReference>
<dbReference type="GO" id="GO:0005737">
    <property type="term" value="C:cytoplasm"/>
    <property type="evidence" value="ECO:0007669"/>
    <property type="project" value="UniProtKB-SubCell"/>
</dbReference>
<keyword evidence="5 6" id="KW-0961">Cell wall biogenesis/degradation</keyword>
<keyword evidence="3 6" id="KW-0133">Cell shape</keyword>
<evidence type="ECO:0000256" key="4">
    <source>
        <dbReference type="ARBA" id="ARBA00023186"/>
    </source>
</evidence>
<sequence>MEGFKEFQGKDLDSAIEEACSYFDSAREKLEIEIVQDSKSGIFGIVGARKAKVRARRVQLREAVESALGRKGGQTAPAAASDAASAEAPEKSRNQREENGQAPAGQQEKRNGRSRGRKPAAEAGTASQPEAAQGREARSGKGTGPRSEKQGDKNAERGAEKNNVRNGDKAADKASDKSPEKSVEKAEIEGRAERSRDRAPKNGGRGQNGQNGDENRRGEGRGRRGEAHDSRENRSAVKEGGREVARQAKSVDSLDDDFEEVAEGLPAMPMEQLDQERLEALVRDTVRQLVRPIVGDAVQLEVKLGGDRVQVGIDSEEDSGLLIGREGQTLAALQYMISRIVSRGMNAAVRVQLDAGEYRSRQDEKLREMALSLAEKVRLSGRSYSTRPLSSYHRRIVHVCLQEATDVQTRSTGDGPMKRVVILRRKAEKN</sequence>
<comment type="subunit">
    <text evidence="6">Forms a complex with KhpA.</text>
</comment>
<dbReference type="GO" id="GO:0003723">
    <property type="term" value="F:RNA binding"/>
    <property type="evidence" value="ECO:0007669"/>
    <property type="project" value="UniProtKB-UniRule"/>
</dbReference>
<dbReference type="InterPro" id="IPR015946">
    <property type="entry name" value="KH_dom-like_a/b"/>
</dbReference>
<feature type="compositionally biased region" description="Basic and acidic residues" evidence="7">
    <location>
        <begin position="213"/>
        <end position="246"/>
    </location>
</feature>
<dbReference type="Pfam" id="PF13083">
    <property type="entry name" value="KH_KhpA-B"/>
    <property type="match status" value="1"/>
</dbReference>
<dbReference type="Pfam" id="PF01424">
    <property type="entry name" value="R3H"/>
    <property type="match status" value="1"/>
</dbReference>
<dbReference type="Pfam" id="PF14804">
    <property type="entry name" value="Jag_N"/>
    <property type="match status" value="1"/>
</dbReference>
<feature type="compositionally biased region" description="Low complexity" evidence="7">
    <location>
        <begin position="76"/>
        <end position="87"/>
    </location>
</feature>
<evidence type="ECO:0000256" key="3">
    <source>
        <dbReference type="ARBA" id="ARBA00022960"/>
    </source>
</evidence>
<feature type="compositionally biased region" description="Basic and acidic residues" evidence="7">
    <location>
        <begin position="88"/>
        <end position="99"/>
    </location>
</feature>
<dbReference type="InterPro" id="IPR001374">
    <property type="entry name" value="R3H_dom"/>
</dbReference>
<protein>
    <recommendedName>
        <fullName evidence="6">RNA-binding protein KhpB</fullName>
    </recommendedName>
    <alternativeName>
        <fullName evidence="6">RNA-binding protein EloR</fullName>
    </alternativeName>
</protein>
<feature type="region of interest" description="Jag_N domain" evidence="6">
    <location>
        <begin position="6"/>
        <end position="56"/>
    </location>
</feature>
<dbReference type="RefSeq" id="WP_183721627.1">
    <property type="nucleotide sequence ID" value="NZ_JACHGO010000008.1"/>
</dbReference>
<proteinExistence type="inferred from homology"/>
<dbReference type="HAMAP" id="MF_00867">
    <property type="entry name" value="KhpB"/>
    <property type="match status" value="1"/>
</dbReference>
<comment type="subcellular location">
    <subcellularLocation>
        <location evidence="6">Cytoplasm</location>
    </subcellularLocation>
</comment>
<comment type="function">
    <text evidence="6">A probable RNA chaperone. Forms a complex with KhpA which binds to cellular RNA and controls its expression. Plays a role in peptidoglycan (PG) homeostasis and cell length regulation.</text>
</comment>
<dbReference type="SMART" id="SM01245">
    <property type="entry name" value="Jag_N"/>
    <property type="match status" value="1"/>
</dbReference>
<dbReference type="SUPFAM" id="SSF82708">
    <property type="entry name" value="R3H domain"/>
    <property type="match status" value="1"/>
</dbReference>
<feature type="region of interest" description="Disordered" evidence="7">
    <location>
        <begin position="65"/>
        <end position="256"/>
    </location>
</feature>
<evidence type="ECO:0000256" key="2">
    <source>
        <dbReference type="ARBA" id="ARBA00022884"/>
    </source>
</evidence>
<dbReference type="InterPro" id="IPR032782">
    <property type="entry name" value="KhpB_N"/>
</dbReference>
<evidence type="ECO:0000256" key="1">
    <source>
        <dbReference type="ARBA" id="ARBA00022490"/>
    </source>
</evidence>
<comment type="domain">
    <text evidence="6">Has an N-terminal Jag-N domain and 2 RNA-binding domains (KH and R3H).</text>
</comment>
<dbReference type="InterPro" id="IPR034079">
    <property type="entry name" value="R3H_KhpB"/>
</dbReference>
<dbReference type="GO" id="GO:0009252">
    <property type="term" value="P:peptidoglycan biosynthetic process"/>
    <property type="evidence" value="ECO:0007669"/>
    <property type="project" value="UniProtKB-UniRule"/>
</dbReference>
<dbReference type="Gene3D" id="3.30.30.80">
    <property type="entry name" value="probable RNA-binding protein from clostridium symbiosum atcc 14940"/>
    <property type="match status" value="1"/>
</dbReference>
<evidence type="ECO:0000259" key="8">
    <source>
        <dbReference type="PROSITE" id="PS51061"/>
    </source>
</evidence>